<feature type="coiled-coil region" evidence="1">
    <location>
        <begin position="236"/>
        <end position="263"/>
    </location>
</feature>
<gene>
    <name evidence="3" type="ORF">BVH74_14160</name>
</gene>
<accession>A0A1V0B7C2</accession>
<dbReference type="KEGG" id="ppha:BVH74_14160"/>
<dbReference type="EMBL" id="CP020100">
    <property type="protein sequence ID" value="AQZ95825.1"/>
    <property type="molecule type" value="Genomic_DNA"/>
</dbReference>
<dbReference type="STRING" id="1931241.BVH74_14160"/>
<dbReference type="InterPro" id="IPR007899">
    <property type="entry name" value="CHAD_dom"/>
</dbReference>
<dbReference type="AlphaFoldDB" id="A0A1V0B7C2"/>
<dbReference type="PANTHER" id="PTHR39339">
    <property type="entry name" value="SLR1444 PROTEIN"/>
    <property type="match status" value="1"/>
</dbReference>
<dbReference type="PROSITE" id="PS51708">
    <property type="entry name" value="CHAD"/>
    <property type="match status" value="1"/>
</dbReference>
<evidence type="ECO:0000256" key="1">
    <source>
        <dbReference type="SAM" id="Coils"/>
    </source>
</evidence>
<proteinExistence type="predicted"/>
<reference evidence="3 4" key="1">
    <citation type="submission" date="2017-03" db="EMBL/GenBank/DDBJ databases">
        <title>Complete genome sequence of the novel DNRA strain Pseudomonas sp. S-6-2 isolated from Chinese polluted river sediment. Journal of Biotechnology.</title>
        <authorList>
            <person name="Li J."/>
            <person name="Xiang F."/>
            <person name="Wang L."/>
            <person name="Xi L."/>
            <person name="Liu J."/>
        </authorList>
    </citation>
    <scope>NUCLEOTIDE SEQUENCE [LARGE SCALE GENOMIC DNA]</scope>
    <source>
        <strain evidence="3 4">S-6-2</strain>
    </source>
</reference>
<sequence>MTQRKRGMSMDTVPGCLCKGIEQQYRALVANRALLGGAGEQEALHDLRVALRSLRSLTRPWRKADWCEEILCSASAFGQRSGPWRDLEVLCVELAKQGQDMALSARSAALETGYLLLREDPLLPQLEQQLENFLNDAPLLLADWPAGRMAKQLIAELMRLRRRLDNQLSRKSLDLHRVRILVKRLRYLLQAFAPALAMSPELLTALQQCQSSLGDWHDRWQWLQRSQVEQDLRPLTKTWQRQLEQYEKQARRELKRLNRYTGTLFRGSFKD</sequence>
<keyword evidence="4" id="KW-1185">Reference proteome</keyword>
<evidence type="ECO:0000313" key="4">
    <source>
        <dbReference type="Proteomes" id="UP000243488"/>
    </source>
</evidence>
<evidence type="ECO:0000259" key="2">
    <source>
        <dbReference type="PROSITE" id="PS51708"/>
    </source>
</evidence>
<dbReference type="SMART" id="SM00880">
    <property type="entry name" value="CHAD"/>
    <property type="match status" value="1"/>
</dbReference>
<protein>
    <recommendedName>
        <fullName evidence="2">CHAD domain-containing protein</fullName>
    </recommendedName>
</protein>
<feature type="domain" description="CHAD" evidence="2">
    <location>
        <begin position="10"/>
        <end position="269"/>
    </location>
</feature>
<dbReference type="PANTHER" id="PTHR39339:SF1">
    <property type="entry name" value="CHAD DOMAIN-CONTAINING PROTEIN"/>
    <property type="match status" value="1"/>
</dbReference>
<dbReference type="Pfam" id="PF05235">
    <property type="entry name" value="CHAD"/>
    <property type="match status" value="1"/>
</dbReference>
<evidence type="ECO:0000313" key="3">
    <source>
        <dbReference type="EMBL" id="AQZ95825.1"/>
    </source>
</evidence>
<organism evidence="3 4">
    <name type="scientific">Halopseudomonas phragmitis</name>
    <dbReference type="NCBI Taxonomy" id="1931241"/>
    <lineage>
        <taxon>Bacteria</taxon>
        <taxon>Pseudomonadati</taxon>
        <taxon>Pseudomonadota</taxon>
        <taxon>Gammaproteobacteria</taxon>
        <taxon>Pseudomonadales</taxon>
        <taxon>Pseudomonadaceae</taxon>
        <taxon>Halopseudomonas</taxon>
    </lineage>
</organism>
<dbReference type="Proteomes" id="UP000243488">
    <property type="component" value="Chromosome"/>
</dbReference>
<dbReference type="InterPro" id="IPR038186">
    <property type="entry name" value="CHAD_dom_sf"/>
</dbReference>
<dbReference type="Gene3D" id="1.40.20.10">
    <property type="entry name" value="CHAD domain"/>
    <property type="match status" value="1"/>
</dbReference>
<keyword evidence="1" id="KW-0175">Coiled coil</keyword>
<name>A0A1V0B7C2_9GAMM</name>